<feature type="transmembrane region" description="Helical" evidence="6">
    <location>
        <begin position="6"/>
        <end position="27"/>
    </location>
</feature>
<evidence type="ECO:0000256" key="4">
    <source>
        <dbReference type="ARBA" id="ARBA00023136"/>
    </source>
</evidence>
<evidence type="ECO:0000313" key="7">
    <source>
        <dbReference type="EMBL" id="GMM47998.1"/>
    </source>
</evidence>
<dbReference type="GO" id="GO:0016020">
    <property type="term" value="C:membrane"/>
    <property type="evidence" value="ECO:0007669"/>
    <property type="project" value="UniProtKB-SubCell"/>
</dbReference>
<feature type="transmembrane region" description="Helical" evidence="6">
    <location>
        <begin position="144"/>
        <end position="162"/>
    </location>
</feature>
<evidence type="ECO:0000256" key="6">
    <source>
        <dbReference type="SAM" id="Phobius"/>
    </source>
</evidence>
<dbReference type="Pfam" id="PF05653">
    <property type="entry name" value="Mg_trans_NIPA"/>
    <property type="match status" value="1"/>
</dbReference>
<feature type="transmembrane region" description="Helical" evidence="6">
    <location>
        <begin position="294"/>
        <end position="318"/>
    </location>
</feature>
<comment type="caution">
    <text evidence="7">The sequence shown here is derived from an EMBL/GenBank/DDBJ whole genome shotgun (WGS) entry which is preliminary data.</text>
</comment>
<protein>
    <submittedName>
        <fullName evidence="7">Uncharacterized protein</fullName>
    </submittedName>
</protein>
<dbReference type="GO" id="GO:0015095">
    <property type="term" value="F:magnesium ion transmembrane transporter activity"/>
    <property type="evidence" value="ECO:0007669"/>
    <property type="project" value="InterPro"/>
</dbReference>
<proteinExistence type="predicted"/>
<keyword evidence="4 6" id="KW-0472">Membrane</keyword>
<dbReference type="Proteomes" id="UP001378960">
    <property type="component" value="Unassembled WGS sequence"/>
</dbReference>
<keyword evidence="3 6" id="KW-1133">Transmembrane helix</keyword>
<feature type="region of interest" description="Disordered" evidence="5">
    <location>
        <begin position="402"/>
        <end position="444"/>
    </location>
</feature>
<gene>
    <name evidence="7" type="ORF">DAPK24_045960</name>
</gene>
<feature type="transmembrane region" description="Helical" evidence="6">
    <location>
        <begin position="196"/>
        <end position="216"/>
    </location>
</feature>
<feature type="transmembrane region" description="Helical" evidence="6">
    <location>
        <begin position="236"/>
        <end position="255"/>
    </location>
</feature>
<dbReference type="PANTHER" id="PTHR12570:SF86">
    <property type="entry name" value="ADR321CP"/>
    <property type="match status" value="1"/>
</dbReference>
<evidence type="ECO:0000256" key="3">
    <source>
        <dbReference type="ARBA" id="ARBA00022989"/>
    </source>
</evidence>
<organism evidence="7 8">
    <name type="scientific">Pichia kluyveri</name>
    <name type="common">Yeast</name>
    <dbReference type="NCBI Taxonomy" id="36015"/>
    <lineage>
        <taxon>Eukaryota</taxon>
        <taxon>Fungi</taxon>
        <taxon>Dikarya</taxon>
        <taxon>Ascomycota</taxon>
        <taxon>Saccharomycotina</taxon>
        <taxon>Pichiomycetes</taxon>
        <taxon>Pichiales</taxon>
        <taxon>Pichiaceae</taxon>
        <taxon>Pichia</taxon>
    </lineage>
</organism>
<dbReference type="EMBL" id="BTGB01000009">
    <property type="protein sequence ID" value="GMM47998.1"/>
    <property type="molecule type" value="Genomic_DNA"/>
</dbReference>
<evidence type="ECO:0000313" key="8">
    <source>
        <dbReference type="Proteomes" id="UP001378960"/>
    </source>
</evidence>
<feature type="transmembrane region" description="Helical" evidence="6">
    <location>
        <begin position="104"/>
        <end position="124"/>
    </location>
</feature>
<evidence type="ECO:0000256" key="2">
    <source>
        <dbReference type="ARBA" id="ARBA00022692"/>
    </source>
</evidence>
<accession>A0AAV5RB17</accession>
<reference evidence="7 8" key="1">
    <citation type="journal article" date="2023" name="Elife">
        <title>Identification of key yeast species and microbe-microbe interactions impacting larval growth of Drosophila in the wild.</title>
        <authorList>
            <person name="Mure A."/>
            <person name="Sugiura Y."/>
            <person name="Maeda R."/>
            <person name="Honda K."/>
            <person name="Sakurai N."/>
            <person name="Takahashi Y."/>
            <person name="Watada M."/>
            <person name="Katoh T."/>
            <person name="Gotoh A."/>
            <person name="Gotoh Y."/>
            <person name="Taniguchi I."/>
            <person name="Nakamura K."/>
            <person name="Hayashi T."/>
            <person name="Katayama T."/>
            <person name="Uemura T."/>
            <person name="Hattori Y."/>
        </authorList>
    </citation>
    <scope>NUCLEOTIDE SEQUENCE [LARGE SCALE GENOMIC DNA]</scope>
    <source>
        <strain evidence="7 8">PK-24</strain>
    </source>
</reference>
<dbReference type="AlphaFoldDB" id="A0AAV5RB17"/>
<dbReference type="PANTHER" id="PTHR12570">
    <property type="match status" value="1"/>
</dbReference>
<keyword evidence="2 6" id="KW-0812">Transmembrane</keyword>
<comment type="subcellular location">
    <subcellularLocation>
        <location evidence="1">Membrane</location>
        <topology evidence="1">Multi-pass membrane protein</topology>
    </subcellularLocation>
</comment>
<feature type="compositionally biased region" description="Polar residues" evidence="5">
    <location>
        <begin position="372"/>
        <end position="386"/>
    </location>
</feature>
<feature type="region of interest" description="Disordered" evidence="5">
    <location>
        <begin position="359"/>
        <end position="386"/>
    </location>
</feature>
<dbReference type="InterPro" id="IPR008521">
    <property type="entry name" value="Mg_trans_NIPA"/>
</dbReference>
<keyword evidence="8" id="KW-1185">Reference proteome</keyword>
<feature type="transmembrane region" description="Helical" evidence="6">
    <location>
        <begin position="267"/>
        <end position="288"/>
    </location>
</feature>
<name>A0AAV5RB17_PICKL</name>
<evidence type="ECO:0000256" key="1">
    <source>
        <dbReference type="ARBA" id="ARBA00004141"/>
    </source>
</evidence>
<feature type="compositionally biased region" description="Low complexity" evidence="5">
    <location>
        <begin position="433"/>
        <end position="444"/>
    </location>
</feature>
<feature type="transmembrane region" description="Helical" evidence="6">
    <location>
        <begin position="48"/>
        <end position="68"/>
    </location>
</feature>
<sequence length="721" mass="81907">MPLTSHIALGCIAAVISSACQSIGLILQRKSYLSTDNITNNSIYNRSLWHFGLFLFITANILGSSIQITSLPLIILSPLQSIGLLFNTIFHSLILNEPFTDNSLYATIIISIGAFLNTYCAYSLSEPNYDLNEFLVLCSNKNFIHWIGLLILIISLLLTYLFSIDLKIRNQMNIQSNKYYFFLFNHPTDILVQIKGIIFGIISGILSAFSLLLAKSTIEILVHTFINNDLSSLNNISTYFIVSLFLTLAISQLFLLNKGLKNVSTSILYPLVFFIYNITTIANSLIFFQQWSQLSYGTFILLIFGSILVMMGVFLLSFQNINKDKTISLNYDSSVVDIESNPLITPNMSKNYDSNNVSIMLDSDQDNDTDRLSTSSNNSASHFFQRTKDNLNNTASKFWRKSNSSLNDSKPYSTSRLSSPTIPEKENFDHSLNTNTSINNNNNNKLHQYISFDSLRGELNNSNNNTNLLNHKKSTNSISFNLLPDINESNNSIDIQNVSNHNITANDTNSYYNNENNNETVDSTNTITQNILQPLFSKIKKTSTTDISNKVEDVVSSSYKSVMSLPFSLKKFNSNYENTNEQRIKSILKSKNRFNNDLTINTNVDNSFDNSINIDEDYNPNNNFNYSFNNTFDELQNQLNNYDVKIPSPTIQNVNQHLNNKLKVKKTRISEFANFGKPSQRKYDDLRRVTITAGEYPTRKLHSHQRVLSFEQNELLNVLKK</sequence>
<feature type="compositionally biased region" description="Polar residues" evidence="5">
    <location>
        <begin position="402"/>
        <end position="421"/>
    </location>
</feature>
<evidence type="ECO:0000256" key="5">
    <source>
        <dbReference type="SAM" id="MobiDB-lite"/>
    </source>
</evidence>